<dbReference type="Proteomes" id="UP000712600">
    <property type="component" value="Unassembled WGS sequence"/>
</dbReference>
<reference evidence="2" key="1">
    <citation type="submission" date="2019-12" db="EMBL/GenBank/DDBJ databases">
        <title>Genome sequencing and annotation of Brassica cretica.</title>
        <authorList>
            <person name="Studholme D.J."/>
            <person name="Sarris P."/>
        </authorList>
    </citation>
    <scope>NUCLEOTIDE SEQUENCE</scope>
    <source>
        <strain evidence="2">PFS-109/04</strain>
        <tissue evidence="2">Leaf</tissue>
    </source>
</reference>
<evidence type="ECO:0000256" key="1">
    <source>
        <dbReference type="SAM" id="MobiDB-lite"/>
    </source>
</evidence>
<evidence type="ECO:0000313" key="2">
    <source>
        <dbReference type="EMBL" id="KAF3514706.1"/>
    </source>
</evidence>
<protein>
    <submittedName>
        <fullName evidence="2">Uncharacterized protein</fullName>
    </submittedName>
</protein>
<organism evidence="2 3">
    <name type="scientific">Brassica cretica</name>
    <name type="common">Mustard</name>
    <dbReference type="NCBI Taxonomy" id="69181"/>
    <lineage>
        <taxon>Eukaryota</taxon>
        <taxon>Viridiplantae</taxon>
        <taxon>Streptophyta</taxon>
        <taxon>Embryophyta</taxon>
        <taxon>Tracheophyta</taxon>
        <taxon>Spermatophyta</taxon>
        <taxon>Magnoliopsida</taxon>
        <taxon>eudicotyledons</taxon>
        <taxon>Gunneridae</taxon>
        <taxon>Pentapetalae</taxon>
        <taxon>rosids</taxon>
        <taxon>malvids</taxon>
        <taxon>Brassicales</taxon>
        <taxon>Brassicaceae</taxon>
        <taxon>Brassiceae</taxon>
        <taxon>Brassica</taxon>
    </lineage>
</organism>
<dbReference type="AlphaFoldDB" id="A0A8S9PEX1"/>
<name>A0A8S9PEX1_BRACR</name>
<proteinExistence type="predicted"/>
<dbReference type="EMBL" id="QGKX02001521">
    <property type="protein sequence ID" value="KAF3514706.1"/>
    <property type="molecule type" value="Genomic_DNA"/>
</dbReference>
<comment type="caution">
    <text evidence="2">The sequence shown here is derived from an EMBL/GenBank/DDBJ whole genome shotgun (WGS) entry which is preliminary data.</text>
</comment>
<feature type="compositionally biased region" description="Pro residues" evidence="1">
    <location>
        <begin position="110"/>
        <end position="121"/>
    </location>
</feature>
<evidence type="ECO:0000313" key="3">
    <source>
        <dbReference type="Proteomes" id="UP000712600"/>
    </source>
</evidence>
<sequence>MDFGRTLIDEVRAISSDKSATTLVDVEHQTSIDNTPPEAGKFPLTNNANESAIRLPKDDTKKSGISPEYLIMVRQNPFRGTISERPHDHIEYLEELMDDEYNRYQCRLEVPPPEPRVPVRPPGGVCQRAEPEF</sequence>
<feature type="region of interest" description="Disordered" evidence="1">
    <location>
        <begin position="110"/>
        <end position="133"/>
    </location>
</feature>
<accession>A0A8S9PEX1</accession>
<gene>
    <name evidence="2" type="ORF">F2Q69_00006079</name>
</gene>